<dbReference type="GO" id="GO:0015031">
    <property type="term" value="P:protein transport"/>
    <property type="evidence" value="ECO:0007669"/>
    <property type="project" value="InterPro"/>
</dbReference>
<evidence type="ECO:0000256" key="24">
    <source>
        <dbReference type="SAM" id="Phobius"/>
    </source>
</evidence>
<dbReference type="InterPro" id="IPR006689">
    <property type="entry name" value="Small_GTPase_ARF/SAR"/>
</dbReference>
<evidence type="ECO:0000256" key="25">
    <source>
        <dbReference type="SAM" id="SignalP"/>
    </source>
</evidence>
<evidence type="ECO:0000256" key="22">
    <source>
        <dbReference type="PROSITE-ProRule" id="PRU00206"/>
    </source>
</evidence>
<dbReference type="SUPFAM" id="SSF57586">
    <property type="entry name" value="TNF receptor-like"/>
    <property type="match status" value="1"/>
</dbReference>
<dbReference type="SMART" id="SM00177">
    <property type="entry name" value="ARF"/>
    <property type="match status" value="1"/>
</dbReference>
<evidence type="ECO:0000256" key="10">
    <source>
        <dbReference type="ARBA" id="ARBA00022968"/>
    </source>
</evidence>
<evidence type="ECO:0000256" key="9">
    <source>
        <dbReference type="ARBA" id="ARBA00022824"/>
    </source>
</evidence>
<evidence type="ECO:0000259" key="26">
    <source>
        <dbReference type="PROSITE" id="PS50050"/>
    </source>
</evidence>
<evidence type="ECO:0000256" key="21">
    <source>
        <dbReference type="PIRSR" id="PIRSR606689-2"/>
    </source>
</evidence>
<dbReference type="NCBIfam" id="TIGR00231">
    <property type="entry name" value="small_GTP"/>
    <property type="match status" value="1"/>
</dbReference>
<sequence>MDPLCFPLVVLCLFRLWTVTYAIDCGEGQFEGQERCCDMCPPGQYVKDFCTKDQQTVCSPCEEGYFSSQYSPFDRCDVCQLCQQNYTQKCTPTTDAVCSCLPGFLCSNSLCSHCQEDKDSVGGTPKVSPTQTDLVSVILSISFLLLSVVLLLLLATSCLRKLRRLSRDTNATADNLAITAKTADFQLSQEESGLSLIIQDVSKDNEGRCRRSCDSGSCSASCLENATSDWEALFWKEEMELTLVGLQYSGKTTFVNVIASGHFSEDMIPTVGFNMRKVTKGNVTIKIWDIGGQPRFRSMWERYCRGVNAIVYMVDAADQEKVEASRNELHNLLDKPQLQGIPVLVLGNKRDLPTAIDEKQLIEKMNLAAIQDREVCCYSISCKEKDNIAFGLGPNVSSGFNFPLSFSLHKLDLLFSETKETDPRGNSWSGRIHGQKYEETTTTCSEFAEESDKRSYLNFFDGHKDEYARRYSSFPDALKAKMKDMAKEMFYFGYDNYMRHAFPADELNPIECNGRGPDVLNPILGGLISTHILLTDTKHPFGNVGFEGYDNELLHLAHDLAVRLLPAFENTSTGIPYPRVNLKTGVPPDSINETCTAGAGSLLVEFGILSRLIGDSTFEWVARRAVKALWSLRNNETGLLGNVVNIQTGQWVGKQSGLGAGMDSFYEYLLKSYILFGEKEDHKMFQTAYESIQNHMRRGRESCNAGQGDPPLYVNVNMCSGEIINTWIDSLQAFFPGLQVLYGDVDNAICLHAFYYAIWKRFGALPERYNWQLQAPDVLFYPLRPELVESTYLLYQATKNPFYLHVGMDILQSLEKNAKVRCGYATLHHVVEKSKEDRMESFFLSETCKYLYLLFDEDNPLHRSDNKYIFTTEGHVVPIDKRFREKEWNKLFSYENGVLPEGTQSRSPPASNISNCNRIPEEQRYALPLKSIYMKQIDHMVGLF</sequence>
<evidence type="ECO:0000256" key="17">
    <source>
        <dbReference type="ARBA" id="ARBA00023306"/>
    </source>
</evidence>
<evidence type="ECO:0000256" key="14">
    <source>
        <dbReference type="ARBA" id="ARBA00023180"/>
    </source>
</evidence>
<dbReference type="InterPro" id="IPR044674">
    <property type="entry name" value="EDEM1/2/3"/>
</dbReference>
<feature type="binding site" evidence="21">
    <location>
        <position position="270"/>
    </location>
    <ligand>
        <name>Mg(2+)</name>
        <dbReference type="ChEBI" id="CHEBI:18420"/>
    </ligand>
</feature>
<proteinExistence type="inferred from homology"/>
<feature type="chain" id="PRO_5022793165" description="alpha-1,2-Mannosidase" evidence="25">
    <location>
        <begin position="23"/>
        <end position="944"/>
    </location>
</feature>
<dbReference type="FunFam" id="3.40.50.300:FF:000247">
    <property type="entry name" value="ADP-ribosylation factor-like GTPase 8A"/>
    <property type="match status" value="1"/>
</dbReference>
<feature type="binding site" evidence="20">
    <location>
        <begin position="245"/>
        <end position="252"/>
    </location>
    <ligand>
        <name>GTP</name>
        <dbReference type="ChEBI" id="CHEBI:37565"/>
    </ligand>
</feature>
<dbReference type="InterPro" id="IPR012341">
    <property type="entry name" value="6hp_glycosidase-like_sf"/>
</dbReference>
<keyword evidence="19" id="KW-0106">Calcium</keyword>
<keyword evidence="13 24" id="KW-0472">Membrane</keyword>
<keyword evidence="11 24" id="KW-1133">Transmembrane helix</keyword>
<dbReference type="GO" id="GO:1904154">
    <property type="term" value="P:positive regulation of retrograde protein transport, ER to cytosol"/>
    <property type="evidence" value="ECO:0007669"/>
    <property type="project" value="UniProtKB-ARBA"/>
</dbReference>
<evidence type="ECO:0000256" key="11">
    <source>
        <dbReference type="ARBA" id="ARBA00022989"/>
    </source>
</evidence>
<feature type="binding site" evidence="21">
    <location>
        <position position="252"/>
    </location>
    <ligand>
        <name>Mg(2+)</name>
        <dbReference type="ChEBI" id="CHEBI:18420"/>
    </ligand>
</feature>
<dbReference type="GO" id="GO:0005525">
    <property type="term" value="F:GTP binding"/>
    <property type="evidence" value="ECO:0007669"/>
    <property type="project" value="UniProtKB-KW"/>
</dbReference>
<dbReference type="GO" id="GO:0005509">
    <property type="term" value="F:calcium ion binding"/>
    <property type="evidence" value="ECO:0007669"/>
    <property type="project" value="InterPro"/>
</dbReference>
<dbReference type="CDD" id="cd04159">
    <property type="entry name" value="Arl10_like"/>
    <property type="match status" value="1"/>
</dbReference>
<keyword evidence="9" id="KW-0256">Endoplasmic reticulum</keyword>
<dbReference type="PROSITE" id="PS50050">
    <property type="entry name" value="TNFR_NGFR_2"/>
    <property type="match status" value="2"/>
</dbReference>
<keyword evidence="21" id="KW-0460">Magnesium</keyword>
<dbReference type="GO" id="GO:0005765">
    <property type="term" value="C:lysosomal membrane"/>
    <property type="evidence" value="ECO:0007669"/>
    <property type="project" value="UniProtKB-SubCell"/>
</dbReference>
<keyword evidence="8 20" id="KW-0547">Nucleotide-binding</keyword>
<dbReference type="Pfam" id="PF00025">
    <property type="entry name" value="Arf"/>
    <property type="match status" value="1"/>
</dbReference>
<dbReference type="Proteomes" id="UP000324091">
    <property type="component" value="Chromosome 4"/>
</dbReference>
<dbReference type="EMBL" id="RHFK02000017">
    <property type="protein sequence ID" value="TWW61998.1"/>
    <property type="molecule type" value="Genomic_DNA"/>
</dbReference>
<feature type="signal peptide" evidence="25">
    <location>
        <begin position="1"/>
        <end position="22"/>
    </location>
</feature>
<dbReference type="InterPro" id="IPR005225">
    <property type="entry name" value="Small_GTP-bd"/>
</dbReference>
<dbReference type="GO" id="GO:0004571">
    <property type="term" value="F:mannosyl-oligosaccharide 1,2-alpha-mannosidase activity"/>
    <property type="evidence" value="ECO:0007669"/>
    <property type="project" value="InterPro"/>
</dbReference>
<feature type="binding site" evidence="20">
    <location>
        <begin position="348"/>
        <end position="351"/>
    </location>
    <ligand>
        <name>GTP</name>
        <dbReference type="ChEBI" id="CHEBI:37565"/>
    </ligand>
</feature>
<comment type="cofactor">
    <cofactor evidence="19">
        <name>Ca(2+)</name>
        <dbReference type="ChEBI" id="CHEBI:29108"/>
    </cofactor>
</comment>
<dbReference type="GO" id="GO:0005975">
    <property type="term" value="P:carbohydrate metabolic process"/>
    <property type="evidence" value="ECO:0007669"/>
    <property type="project" value="InterPro"/>
</dbReference>
<feature type="repeat" description="TNFR-Cys" evidence="22">
    <location>
        <begin position="24"/>
        <end position="58"/>
    </location>
</feature>
<keyword evidence="22" id="KW-1015">Disulfide bond</keyword>
<dbReference type="GO" id="GO:0006986">
    <property type="term" value="P:response to unfolded protein"/>
    <property type="evidence" value="ECO:0007669"/>
    <property type="project" value="UniProtKB-KW"/>
</dbReference>
<evidence type="ECO:0000256" key="15">
    <source>
        <dbReference type="ARBA" id="ARBA00023228"/>
    </source>
</evidence>
<evidence type="ECO:0000256" key="8">
    <source>
        <dbReference type="ARBA" id="ARBA00022741"/>
    </source>
</evidence>
<dbReference type="InterPro" id="IPR044154">
    <property type="entry name" value="Arl8a/8b"/>
</dbReference>
<dbReference type="InterPro" id="IPR001368">
    <property type="entry name" value="TNFR/NGFR_Cys_rich_reg"/>
</dbReference>
<organism evidence="27 28">
    <name type="scientific">Takifugu flavidus</name>
    <name type="common">sansaifugu</name>
    <dbReference type="NCBI Taxonomy" id="433684"/>
    <lineage>
        <taxon>Eukaryota</taxon>
        <taxon>Metazoa</taxon>
        <taxon>Chordata</taxon>
        <taxon>Craniata</taxon>
        <taxon>Vertebrata</taxon>
        <taxon>Euteleostomi</taxon>
        <taxon>Actinopterygii</taxon>
        <taxon>Neopterygii</taxon>
        <taxon>Teleostei</taxon>
        <taxon>Neoteleostei</taxon>
        <taxon>Acanthomorphata</taxon>
        <taxon>Eupercaria</taxon>
        <taxon>Tetraodontiformes</taxon>
        <taxon>Tetradontoidea</taxon>
        <taxon>Tetraodontidae</taxon>
        <taxon>Takifugu</taxon>
    </lineage>
</organism>
<reference evidence="27 28" key="1">
    <citation type="submission" date="2019-04" db="EMBL/GenBank/DDBJ databases">
        <title>Chromosome genome assembly for Takifugu flavidus.</title>
        <authorList>
            <person name="Xiao S."/>
        </authorList>
    </citation>
    <scope>NUCLEOTIDE SEQUENCE [LARGE SCALE GENOMIC DNA]</scope>
    <source>
        <strain evidence="27">HTHZ2018</strain>
        <tissue evidence="27">Muscle</tissue>
    </source>
</reference>
<dbReference type="CDD" id="cd00185">
    <property type="entry name" value="TNFRSF"/>
    <property type="match status" value="1"/>
</dbReference>
<name>A0A5C6N5J8_9TELE</name>
<comment type="function">
    <text evidence="18">Extracts misfolded glycoproteins, but not glycoproteins undergoing productive folding, from the calnexin cycle. It is directly involved in endoplasmic reticulum-associated degradation (ERAD) and targets misfolded glycoproteins for degradation in an N-glycan-independent manner, probably by forming a complex with SEL1L. It has low mannosidase activity, catalyzing mannose trimming from Man8GlcNAc2 to Man7GlcNAc2.</text>
</comment>
<keyword evidence="12 20" id="KW-0342">GTP-binding</keyword>
<dbReference type="FunFam" id="1.50.10.10:FF:000016">
    <property type="entry name" value="alpha-1,2-Mannosidase"/>
    <property type="match status" value="1"/>
</dbReference>
<keyword evidence="23" id="KW-0378">Hydrolase</keyword>
<evidence type="ECO:0000256" key="18">
    <source>
        <dbReference type="ARBA" id="ARBA00060207"/>
    </source>
</evidence>
<keyword evidence="16" id="KW-0834">Unfolded protein response</keyword>
<keyword evidence="15" id="KW-0458">Lysosome</keyword>
<dbReference type="AlphaFoldDB" id="A0A5C6N5J8"/>
<keyword evidence="23" id="KW-0326">Glycosidase</keyword>
<feature type="repeat" description="TNFR-Cys" evidence="22">
    <location>
        <begin position="60"/>
        <end position="98"/>
    </location>
</feature>
<evidence type="ECO:0000256" key="16">
    <source>
        <dbReference type="ARBA" id="ARBA00023230"/>
    </source>
</evidence>
<dbReference type="SUPFAM" id="SSF48225">
    <property type="entry name" value="Seven-hairpin glycosidases"/>
    <property type="match status" value="1"/>
</dbReference>
<accession>A0A5C6N5J8</accession>
<keyword evidence="14" id="KW-0325">Glycoprotein</keyword>
<evidence type="ECO:0000313" key="28">
    <source>
        <dbReference type="Proteomes" id="UP000324091"/>
    </source>
</evidence>
<dbReference type="GO" id="GO:0003924">
    <property type="term" value="F:GTPase activity"/>
    <property type="evidence" value="ECO:0007669"/>
    <property type="project" value="InterPro"/>
</dbReference>
<dbReference type="GO" id="GO:0031902">
    <property type="term" value="C:late endosome membrane"/>
    <property type="evidence" value="ECO:0007669"/>
    <property type="project" value="UniProtKB-SubCell"/>
</dbReference>
<dbReference type="SMART" id="SM00175">
    <property type="entry name" value="RAB"/>
    <property type="match status" value="1"/>
</dbReference>
<evidence type="ECO:0000256" key="19">
    <source>
        <dbReference type="PIRSR" id="PIRSR601382-2"/>
    </source>
</evidence>
<evidence type="ECO:0000256" key="4">
    <source>
        <dbReference type="ARBA" id="ARBA00007658"/>
    </source>
</evidence>
<feature type="disulfide bond" evidence="22">
    <location>
        <begin position="40"/>
        <end position="58"/>
    </location>
</feature>
<dbReference type="GO" id="GO:0051301">
    <property type="term" value="P:cell division"/>
    <property type="evidence" value="ECO:0007669"/>
    <property type="project" value="UniProtKB-KW"/>
</dbReference>
<dbReference type="Gene3D" id="2.10.50.10">
    <property type="entry name" value="Tumor Necrosis Factor Receptor, subunit A, domain 2"/>
    <property type="match status" value="1"/>
</dbReference>
<evidence type="ECO:0000256" key="23">
    <source>
        <dbReference type="RuleBase" id="RU361193"/>
    </source>
</evidence>
<dbReference type="Gene3D" id="1.50.10.10">
    <property type="match status" value="2"/>
</dbReference>
<dbReference type="GO" id="GO:0044322">
    <property type="term" value="C:endoplasmic reticulum quality control compartment"/>
    <property type="evidence" value="ECO:0007669"/>
    <property type="project" value="GOC"/>
</dbReference>
<dbReference type="EC" id="3.2.1.-" evidence="23"/>
<protein>
    <recommendedName>
        <fullName evidence="23">alpha-1,2-Mannosidase</fullName>
        <ecNumber evidence="23">3.2.1.-</ecNumber>
    </recommendedName>
</protein>
<evidence type="ECO:0000256" key="12">
    <source>
        <dbReference type="ARBA" id="ARBA00023134"/>
    </source>
</evidence>
<dbReference type="GO" id="GO:1904380">
    <property type="term" value="P:endoplasmic reticulum mannose trimming"/>
    <property type="evidence" value="ECO:0007669"/>
    <property type="project" value="InterPro"/>
</dbReference>
<dbReference type="PROSITE" id="PS51417">
    <property type="entry name" value="ARF"/>
    <property type="match status" value="1"/>
</dbReference>
<dbReference type="PANTHER" id="PTHR45679">
    <property type="entry name" value="ER DEGRADATION-ENHANCING ALPHA-MANNOSIDASE-LIKE PROTEIN 2"/>
    <property type="match status" value="1"/>
</dbReference>
<keyword evidence="28" id="KW-1185">Reference proteome</keyword>
<comment type="subcellular location">
    <subcellularLocation>
        <location evidence="2">Endoplasmic reticulum membrane</location>
        <topology evidence="2">Single-pass type II membrane protein</topology>
    </subcellularLocation>
    <subcellularLocation>
        <location evidence="1">Late endosome membrane</location>
    </subcellularLocation>
    <subcellularLocation>
        <location evidence="3">Lysosome membrane</location>
    </subcellularLocation>
</comment>
<keyword evidence="6" id="KW-0132">Cell division</keyword>
<dbReference type="PROSITE" id="PS00652">
    <property type="entry name" value="TNFR_NGFR_1"/>
    <property type="match status" value="1"/>
</dbReference>
<dbReference type="SMART" id="SM00208">
    <property type="entry name" value="TNFR"/>
    <property type="match status" value="2"/>
</dbReference>
<dbReference type="Pfam" id="PF01532">
    <property type="entry name" value="Glyco_hydro_47"/>
    <property type="match status" value="1"/>
</dbReference>
<evidence type="ECO:0000256" key="13">
    <source>
        <dbReference type="ARBA" id="ARBA00023136"/>
    </source>
</evidence>
<feature type="transmembrane region" description="Helical" evidence="24">
    <location>
        <begin position="134"/>
        <end position="155"/>
    </location>
</feature>
<evidence type="ECO:0000256" key="2">
    <source>
        <dbReference type="ARBA" id="ARBA00004648"/>
    </source>
</evidence>
<dbReference type="Gene3D" id="3.40.50.300">
    <property type="entry name" value="P-loop containing nucleotide triphosphate hydrolases"/>
    <property type="match status" value="1"/>
</dbReference>
<dbReference type="PROSITE" id="PS51419">
    <property type="entry name" value="RAB"/>
    <property type="match status" value="1"/>
</dbReference>
<dbReference type="PROSITE" id="PS51422">
    <property type="entry name" value="SAR1"/>
    <property type="match status" value="1"/>
</dbReference>
<dbReference type="InterPro" id="IPR001382">
    <property type="entry name" value="Glyco_hydro_47"/>
</dbReference>
<keyword evidence="19" id="KW-0479">Metal-binding</keyword>
<feature type="binding site" evidence="19">
    <location>
        <position position="872"/>
    </location>
    <ligand>
        <name>Ca(2+)</name>
        <dbReference type="ChEBI" id="CHEBI:29108"/>
    </ligand>
</feature>
<comment type="caution">
    <text evidence="27">The sequence shown here is derived from an EMBL/GenBank/DDBJ whole genome shotgun (WGS) entry which is preliminary data.</text>
</comment>
<dbReference type="PANTHER" id="PTHR45679:SF5">
    <property type="entry name" value="ER DEGRADATION-ENHANCING ALPHA-MANNOSIDASE-LIKE PROTEIN 1"/>
    <property type="match status" value="1"/>
</dbReference>
<evidence type="ECO:0000313" key="27">
    <source>
        <dbReference type="EMBL" id="TWW61998.1"/>
    </source>
</evidence>
<dbReference type="PRINTS" id="PR00747">
    <property type="entry name" value="GLYHDRLASE47"/>
</dbReference>
<comment type="similarity">
    <text evidence="5">Belongs to the small GTPase superfamily. Arf family.</text>
</comment>
<keyword evidence="10" id="KW-0735">Signal-anchor</keyword>
<dbReference type="SMART" id="SM00178">
    <property type="entry name" value="SAR"/>
    <property type="match status" value="1"/>
</dbReference>
<feature type="disulfide bond" evidence="22">
    <location>
        <begin position="37"/>
        <end position="50"/>
    </location>
</feature>
<evidence type="ECO:0000256" key="7">
    <source>
        <dbReference type="ARBA" id="ARBA00022692"/>
    </source>
</evidence>
<feature type="domain" description="TNFR-Cys" evidence="26">
    <location>
        <begin position="24"/>
        <end position="58"/>
    </location>
</feature>
<feature type="binding site" evidence="20">
    <location>
        <position position="292"/>
    </location>
    <ligand>
        <name>GTP</name>
        <dbReference type="ChEBI" id="CHEBI:37565"/>
    </ligand>
</feature>
<dbReference type="GO" id="GO:0005789">
    <property type="term" value="C:endoplasmic reticulum membrane"/>
    <property type="evidence" value="ECO:0007669"/>
    <property type="project" value="UniProtKB-SubCell"/>
</dbReference>
<evidence type="ECO:0000256" key="20">
    <source>
        <dbReference type="PIRSR" id="PIRSR606689-1"/>
    </source>
</evidence>
<evidence type="ECO:0000256" key="3">
    <source>
        <dbReference type="ARBA" id="ARBA00004656"/>
    </source>
</evidence>
<keyword evidence="25" id="KW-0732">Signal</keyword>
<feature type="disulfide bond" evidence="22">
    <location>
        <begin position="61"/>
        <end position="76"/>
    </location>
</feature>
<dbReference type="SUPFAM" id="SSF52540">
    <property type="entry name" value="P-loop containing nucleoside triphosphate hydrolases"/>
    <property type="match status" value="1"/>
</dbReference>
<feature type="domain" description="TNFR-Cys" evidence="26">
    <location>
        <begin position="60"/>
        <end position="98"/>
    </location>
</feature>
<dbReference type="InterPro" id="IPR027417">
    <property type="entry name" value="P-loop_NTPase"/>
</dbReference>
<comment type="similarity">
    <text evidence="4 23">Belongs to the glycosyl hydrolase 47 family.</text>
</comment>
<evidence type="ECO:0000256" key="6">
    <source>
        <dbReference type="ARBA" id="ARBA00022618"/>
    </source>
</evidence>
<evidence type="ECO:0000256" key="5">
    <source>
        <dbReference type="ARBA" id="ARBA00010290"/>
    </source>
</evidence>
<evidence type="ECO:0000256" key="1">
    <source>
        <dbReference type="ARBA" id="ARBA00004414"/>
    </source>
</evidence>
<gene>
    <name evidence="27" type="ORF">D4764_04G0006450</name>
</gene>
<dbReference type="InterPro" id="IPR036026">
    <property type="entry name" value="Seven-hairpin_glycosidases"/>
</dbReference>
<keyword evidence="7 24" id="KW-0812">Transmembrane</keyword>
<comment type="caution">
    <text evidence="22">Lacks conserved residue(s) required for the propagation of feature annotation.</text>
</comment>
<keyword evidence="17" id="KW-0131">Cell cycle</keyword>